<evidence type="ECO:0000313" key="11">
    <source>
        <dbReference type="Proteomes" id="UP000243686"/>
    </source>
</evidence>
<feature type="transmembrane region" description="Helical" evidence="8">
    <location>
        <begin position="258"/>
        <end position="281"/>
    </location>
</feature>
<evidence type="ECO:0000256" key="2">
    <source>
        <dbReference type="ARBA" id="ARBA00010666"/>
    </source>
</evidence>
<evidence type="ECO:0000256" key="5">
    <source>
        <dbReference type="ARBA" id="ARBA00022989"/>
    </source>
</evidence>
<keyword evidence="11" id="KW-1185">Reference proteome</keyword>
<feature type="transmembrane region" description="Helical" evidence="8">
    <location>
        <begin position="301"/>
        <end position="318"/>
    </location>
</feature>
<keyword evidence="6 8" id="KW-0472">Membrane</keyword>
<feature type="domain" description="Cas1p 10 TM acyl transferase" evidence="9">
    <location>
        <begin position="229"/>
        <end position="537"/>
    </location>
</feature>
<dbReference type="Proteomes" id="UP000243686">
    <property type="component" value="Unassembled WGS sequence"/>
</dbReference>
<name>A0A1S8WKE5_OPIVI</name>
<keyword evidence="4 8" id="KW-0812">Transmembrane</keyword>
<evidence type="ECO:0000256" key="1">
    <source>
        <dbReference type="ARBA" id="ARBA00004141"/>
    </source>
</evidence>
<evidence type="ECO:0000259" key="9">
    <source>
        <dbReference type="Pfam" id="PF07779"/>
    </source>
</evidence>
<evidence type="ECO:0000256" key="4">
    <source>
        <dbReference type="ARBA" id="ARBA00022692"/>
    </source>
</evidence>
<accession>A0A1S8WKE5</accession>
<protein>
    <submittedName>
        <fullName evidence="10">Cas1p-like protein</fullName>
    </submittedName>
</protein>
<organism evidence="10 11">
    <name type="scientific">Opisthorchis viverrini</name>
    <name type="common">Southeast Asian liver fluke</name>
    <dbReference type="NCBI Taxonomy" id="6198"/>
    <lineage>
        <taxon>Eukaryota</taxon>
        <taxon>Metazoa</taxon>
        <taxon>Spiralia</taxon>
        <taxon>Lophotrochozoa</taxon>
        <taxon>Platyhelminthes</taxon>
        <taxon>Trematoda</taxon>
        <taxon>Digenea</taxon>
        <taxon>Opisthorchiida</taxon>
        <taxon>Opisthorchiata</taxon>
        <taxon>Opisthorchiidae</taxon>
        <taxon>Opisthorchis</taxon>
    </lineage>
</organism>
<keyword evidence="3" id="KW-0808">Transferase</keyword>
<dbReference type="Pfam" id="PF07779">
    <property type="entry name" value="Cas1_AcylT"/>
    <property type="match status" value="2"/>
</dbReference>
<dbReference type="InterPro" id="IPR012419">
    <property type="entry name" value="Cas1_AcylTrans_dom"/>
</dbReference>
<evidence type="ECO:0000256" key="7">
    <source>
        <dbReference type="ARBA" id="ARBA00023180"/>
    </source>
</evidence>
<feature type="transmembrane region" description="Helical" evidence="8">
    <location>
        <begin position="538"/>
        <end position="556"/>
    </location>
</feature>
<gene>
    <name evidence="10" type="ORF">X801_09291</name>
</gene>
<dbReference type="PANTHER" id="PTHR13533">
    <property type="entry name" value="N-ACETYLNEURAMINATE 9-O-ACETYLTRANSFERASE"/>
    <property type="match status" value="1"/>
</dbReference>
<keyword evidence="5 8" id="KW-1133">Transmembrane helix</keyword>
<feature type="transmembrane region" description="Helical" evidence="8">
    <location>
        <begin position="405"/>
        <end position="428"/>
    </location>
</feature>
<feature type="transmembrane region" description="Helical" evidence="8">
    <location>
        <begin position="434"/>
        <end position="453"/>
    </location>
</feature>
<feature type="transmembrane region" description="Helical" evidence="8">
    <location>
        <begin position="77"/>
        <end position="101"/>
    </location>
</feature>
<evidence type="ECO:0000256" key="3">
    <source>
        <dbReference type="ARBA" id="ARBA00022679"/>
    </source>
</evidence>
<feature type="transmembrane region" description="Helical" evidence="8">
    <location>
        <begin position="504"/>
        <end position="526"/>
    </location>
</feature>
<dbReference type="AlphaFoldDB" id="A0A1S8WKE5"/>
<dbReference type="GO" id="GO:0005794">
    <property type="term" value="C:Golgi apparatus"/>
    <property type="evidence" value="ECO:0007669"/>
    <property type="project" value="UniProtKB-ARBA"/>
</dbReference>
<dbReference type="GO" id="GO:0016740">
    <property type="term" value="F:transferase activity"/>
    <property type="evidence" value="ECO:0007669"/>
    <property type="project" value="UniProtKB-KW"/>
</dbReference>
<dbReference type="GO" id="GO:0016020">
    <property type="term" value="C:membrane"/>
    <property type="evidence" value="ECO:0007669"/>
    <property type="project" value="UniProtKB-SubCell"/>
</dbReference>
<dbReference type="PANTHER" id="PTHR13533:SF1">
    <property type="entry name" value="N-ACETYLNEURAMINATE 9-O-ACETYLTRANSFERASE"/>
    <property type="match status" value="1"/>
</dbReference>
<comment type="similarity">
    <text evidence="2">Belongs to the PC-esterase family. CASD1 subfamily.</text>
</comment>
<proteinExistence type="inferred from homology"/>
<evidence type="ECO:0000313" key="10">
    <source>
        <dbReference type="EMBL" id="OON14912.1"/>
    </source>
</evidence>
<feature type="transmembrane region" description="Helical" evidence="8">
    <location>
        <begin position="32"/>
        <end position="50"/>
    </location>
</feature>
<feature type="domain" description="Cas1p 10 TM acyl transferase" evidence="9">
    <location>
        <begin position="13"/>
        <end position="203"/>
    </location>
</feature>
<keyword evidence="7" id="KW-0325">Glycoprotein</keyword>
<reference evidence="10 11" key="1">
    <citation type="submission" date="2015-03" db="EMBL/GenBank/DDBJ databases">
        <title>Draft genome of the nematode, Opisthorchis viverrini.</title>
        <authorList>
            <person name="Mitreva M."/>
        </authorList>
    </citation>
    <scope>NUCLEOTIDE SEQUENCE [LARGE SCALE GENOMIC DNA]</scope>
    <source>
        <strain evidence="10">Khon Kaen</strain>
    </source>
</reference>
<sequence>MQLIWNFQCNGVMRFARSTCCKSSNPMSITQYRLFLLISICNLTFVPGQLGRRPASAIAFDEGRQRMAMSIVEKEQFLLFSFARFYEFVFLLSRMGIVLIYFYICDRTTMFGKTHKDPESFWLRSEVLCLTVLGLLFIRRSKHTDFNNLDVTREWKGWMQIYIVTYHYVCGQSVVSGYMSVRYLVSAYLFLTAYGHTCYFWRKYAQAGGESQDGANMASKCNEEIWLLVRRYLEVMYRMNLFAVLLCFTMNQKYMFYYFVPLISFWFTYLSITMTLFFHVLMRKGDTGGLDIDRTKSSRSVVKLMIFALLVLAPIELLHRTPSIFGTIFFTPPLRQIFAIYEIWDHRRSSQEPWLFRWSLDRYTVAFGMLFTVCLKWCQQCIGTNVLPKALADTPRPQATKHSTWNYAAVGLTTLGVTVTVATAISVYGCRDKTLGILLHPYICIIPILAYMCMRNALLPVRTRYSAFFAWCGDISLELYLVQFHVWMSNNSYGILYLVPNHPFVNFALISATLLCVSHEVHYLTVKLRRHIVPDSPVELLFKGLVIWLLYLFLSAKI</sequence>
<dbReference type="EMBL" id="KV906334">
    <property type="protein sequence ID" value="OON14912.1"/>
    <property type="molecule type" value="Genomic_DNA"/>
</dbReference>
<evidence type="ECO:0000256" key="8">
    <source>
        <dbReference type="SAM" id="Phobius"/>
    </source>
</evidence>
<evidence type="ECO:0000256" key="6">
    <source>
        <dbReference type="ARBA" id="ARBA00023136"/>
    </source>
</evidence>
<comment type="subcellular location">
    <subcellularLocation>
        <location evidence="1">Membrane</location>
        <topology evidence="1">Multi-pass membrane protein</topology>
    </subcellularLocation>
</comment>
<dbReference type="GO" id="GO:0005975">
    <property type="term" value="P:carbohydrate metabolic process"/>
    <property type="evidence" value="ECO:0007669"/>
    <property type="project" value="UniProtKB-ARBA"/>
</dbReference>